<dbReference type="KEGG" id="rcr:NCTC10994_01480"/>
<dbReference type="PANTHER" id="PTHR12993:SF26">
    <property type="entry name" value="1D-MYO-INOSITOL 2-ACETAMIDO-2-DEOXY-ALPHA-D-GLUCOPYRANOSIDE DEACETYLASE"/>
    <property type="match status" value="1"/>
</dbReference>
<keyword evidence="3 4" id="KW-0862">Zinc</keyword>
<dbReference type="InterPro" id="IPR024078">
    <property type="entry name" value="LmbE-like_dom_sf"/>
</dbReference>
<dbReference type="Gene3D" id="3.40.50.10320">
    <property type="entry name" value="LmbE-like"/>
    <property type="match status" value="1"/>
</dbReference>
<feature type="binding site" evidence="4">
    <location>
        <position position="157"/>
    </location>
    <ligand>
        <name>Zn(2+)</name>
        <dbReference type="ChEBI" id="CHEBI:29105"/>
    </ligand>
</feature>
<dbReference type="RefSeq" id="WP_072699884.1">
    <property type="nucleotide sequence ID" value="NZ_JAFBBL010000001.1"/>
</dbReference>
<evidence type="ECO:0000256" key="1">
    <source>
        <dbReference type="ARBA" id="ARBA00022723"/>
    </source>
</evidence>
<reference evidence="5 6" key="1">
    <citation type="submission" date="2018-06" db="EMBL/GenBank/DDBJ databases">
        <authorList>
            <consortium name="Pathogen Informatics"/>
            <person name="Doyle S."/>
        </authorList>
    </citation>
    <scope>NUCLEOTIDE SEQUENCE [LARGE SCALE GENOMIC DNA]</scope>
    <source>
        <strain evidence="5 6">NCTC10994</strain>
    </source>
</reference>
<dbReference type="NCBIfam" id="TIGR03445">
    <property type="entry name" value="mycothiol_MshB"/>
    <property type="match status" value="1"/>
</dbReference>
<name>A0A2X4TS49_9NOCA</name>
<accession>A0A2X4TS49</accession>
<dbReference type="GO" id="GO:0008270">
    <property type="term" value="F:zinc ion binding"/>
    <property type="evidence" value="ECO:0007669"/>
    <property type="project" value="UniProtKB-UniRule"/>
</dbReference>
<dbReference type="PANTHER" id="PTHR12993">
    <property type="entry name" value="N-ACETYLGLUCOSAMINYL-PHOSPHATIDYLINOSITOL DE-N-ACETYLASE-RELATED"/>
    <property type="match status" value="1"/>
</dbReference>
<keyword evidence="2 4" id="KW-0378">Hydrolase</keyword>
<dbReference type="Pfam" id="PF02585">
    <property type="entry name" value="PIG-L"/>
    <property type="match status" value="1"/>
</dbReference>
<comment type="similarity">
    <text evidence="4">Belongs to the MshB deacetylase family.</text>
</comment>
<comment type="cofactor">
    <cofactor evidence="4">
        <name>Zn(2+)</name>
        <dbReference type="ChEBI" id="CHEBI:29105"/>
    </cofactor>
    <text evidence="4">Binds 1 zinc ion per subunit.</text>
</comment>
<dbReference type="SUPFAM" id="SSF102588">
    <property type="entry name" value="LmbE-like"/>
    <property type="match status" value="1"/>
</dbReference>
<gene>
    <name evidence="5" type="primary">mshB_1</name>
    <name evidence="4" type="synonym">mshB</name>
    <name evidence="5" type="ORF">NCTC10994_01480</name>
</gene>
<dbReference type="EMBL" id="LS483468">
    <property type="protein sequence ID" value="SQI30277.1"/>
    <property type="molecule type" value="Genomic_DNA"/>
</dbReference>
<evidence type="ECO:0000313" key="5">
    <source>
        <dbReference type="EMBL" id="SQI30277.1"/>
    </source>
</evidence>
<proteinExistence type="inferred from homology"/>
<feature type="binding site" evidence="4">
    <location>
        <position position="25"/>
    </location>
    <ligand>
        <name>Zn(2+)</name>
        <dbReference type="ChEBI" id="CHEBI:29105"/>
    </ligand>
</feature>
<dbReference type="Proteomes" id="UP000249091">
    <property type="component" value="Chromosome 1"/>
</dbReference>
<dbReference type="GO" id="GO:0010125">
    <property type="term" value="P:mycothiol biosynthetic process"/>
    <property type="evidence" value="ECO:0007669"/>
    <property type="project" value="UniProtKB-UniRule"/>
</dbReference>
<evidence type="ECO:0000313" key="6">
    <source>
        <dbReference type="Proteomes" id="UP000249091"/>
    </source>
</evidence>
<protein>
    <recommendedName>
        <fullName evidence="4">1D-myo-inositol 2-acetamido-2-deoxy-alpha-D-glucopyranoside deacetylase</fullName>
        <shortName evidence="4">GlcNAc-Ins deacetylase</shortName>
        <ecNumber evidence="4">3.5.1.103</ecNumber>
    </recommendedName>
    <alternativeName>
        <fullName evidence="4">N-acetyl-1-D-myo-inositol-2-amino-2-deoxy-alpha-D-glucopyranoside deacetylase</fullName>
    </alternativeName>
</protein>
<evidence type="ECO:0000256" key="4">
    <source>
        <dbReference type="HAMAP-Rule" id="MF_01696"/>
    </source>
</evidence>
<keyword evidence="6" id="KW-1185">Reference proteome</keyword>
<organism evidence="5 6">
    <name type="scientific">Rhodococcus coprophilus</name>
    <dbReference type="NCBI Taxonomy" id="38310"/>
    <lineage>
        <taxon>Bacteria</taxon>
        <taxon>Bacillati</taxon>
        <taxon>Actinomycetota</taxon>
        <taxon>Actinomycetes</taxon>
        <taxon>Mycobacteriales</taxon>
        <taxon>Nocardiaceae</taxon>
        <taxon>Rhodococcus</taxon>
    </lineage>
</organism>
<feature type="binding site" evidence="4">
    <location>
        <position position="22"/>
    </location>
    <ligand>
        <name>Zn(2+)</name>
        <dbReference type="ChEBI" id="CHEBI:29105"/>
    </ligand>
</feature>
<evidence type="ECO:0000256" key="2">
    <source>
        <dbReference type="ARBA" id="ARBA00022801"/>
    </source>
</evidence>
<dbReference type="GO" id="GO:0035595">
    <property type="term" value="F:N-acetylglucosaminylinositol deacetylase activity"/>
    <property type="evidence" value="ECO:0007669"/>
    <property type="project" value="UniProtKB-EC"/>
</dbReference>
<comment type="catalytic activity">
    <reaction evidence="4">
        <text>1D-myo-inositol 2-acetamido-2-deoxy-alpha-D-glucopyranoside + H2O = 1D-myo-inositol 2-amino-2-deoxy-alpha-D-glucopyranoside + acetate</text>
        <dbReference type="Rhea" id="RHEA:26180"/>
        <dbReference type="ChEBI" id="CHEBI:15377"/>
        <dbReference type="ChEBI" id="CHEBI:30089"/>
        <dbReference type="ChEBI" id="CHEBI:52442"/>
        <dbReference type="ChEBI" id="CHEBI:58886"/>
        <dbReference type="EC" id="3.5.1.103"/>
    </reaction>
</comment>
<dbReference type="AlphaFoldDB" id="A0A2X4TS49"/>
<sequence>MTTDFVQRPNVADRRLLLVHAHPDDESLTTGGVIARYVGEDVEVTVVTCTLGEEGEVIGERWAQLAADRADQLGGYRVLELSRALAALGVDGPRFLGGAGHWRDSGMAGTPAAGNPRAWVNADEEEALEALVAVIREIRPHVVVTYDPRGGYGHPDHIAVHDRVTAAVELSGTEDYPEAGAPWTPAKVYWTVTEQSALDAGIAAIGDLPDGWRRPEPGELPSVADDRVTTAVDVSAVLDAKRTAMAAHATQVVLAPGGGQFALSNMVAQPVFAEEHFVLARGELGRVDDSGREDDLFAGIG</sequence>
<dbReference type="HAMAP" id="MF_01696">
    <property type="entry name" value="MshB"/>
    <property type="match status" value="1"/>
</dbReference>
<dbReference type="STRING" id="1219011.GCA_001895045_01916"/>
<evidence type="ECO:0000256" key="3">
    <source>
        <dbReference type="ARBA" id="ARBA00022833"/>
    </source>
</evidence>
<comment type="function">
    <text evidence="4">Catalyzes the deacetylation of 1D-myo-inositol 2-acetamido-2-deoxy-alpha-D-glucopyranoside (GlcNAc-Ins) in the mycothiol biosynthesis pathway.</text>
</comment>
<dbReference type="InterPro" id="IPR003737">
    <property type="entry name" value="GlcNAc_PI_deacetylase-related"/>
</dbReference>
<dbReference type="InterPro" id="IPR017810">
    <property type="entry name" value="Mycothiol_biosynthesis_MshB"/>
</dbReference>
<keyword evidence="1 4" id="KW-0479">Metal-binding</keyword>
<dbReference type="EC" id="3.5.1.103" evidence="4"/>